<dbReference type="AlphaFoldDB" id="A0A433UZF4"/>
<keyword evidence="1" id="KW-0732">Signal</keyword>
<evidence type="ECO:0000313" key="3">
    <source>
        <dbReference type="Proteomes" id="UP000271624"/>
    </source>
</evidence>
<organism evidence="2 3">
    <name type="scientific">Dulcicalothrix desertica PCC 7102</name>
    <dbReference type="NCBI Taxonomy" id="232991"/>
    <lineage>
        <taxon>Bacteria</taxon>
        <taxon>Bacillati</taxon>
        <taxon>Cyanobacteriota</taxon>
        <taxon>Cyanophyceae</taxon>
        <taxon>Nostocales</taxon>
        <taxon>Calotrichaceae</taxon>
        <taxon>Dulcicalothrix</taxon>
    </lineage>
</organism>
<sequence length="200" mass="22395">MNKAFMTFQKSLLLSLTGVMTIVATPAFSQLNSENKVSFRCDTSQLIPVTVAYNPSNQQQQPINIITWKQEHIDSQNIELDCKKAAETLGKRFNSKELSETDYSLGVETKLLDDTNSQDKMTLSTVCLLRRSGGICQPNGSNQLVRIKTLLNNEEASAKTFSAIINPDFAELGRANLRTVGVTYPPIKSRTFWKRLFGLR</sequence>
<comment type="caution">
    <text evidence="2">The sequence shown here is derived from an EMBL/GenBank/DDBJ whole genome shotgun (WGS) entry which is preliminary data.</text>
</comment>
<keyword evidence="3" id="KW-1185">Reference proteome</keyword>
<reference evidence="2" key="1">
    <citation type="submission" date="2018-12" db="EMBL/GenBank/DDBJ databases">
        <authorList>
            <person name="Will S."/>
            <person name="Neumann-Schaal M."/>
            <person name="Henke P."/>
        </authorList>
    </citation>
    <scope>NUCLEOTIDE SEQUENCE</scope>
    <source>
        <strain evidence="2">PCC 7102</strain>
    </source>
</reference>
<evidence type="ECO:0000256" key="1">
    <source>
        <dbReference type="SAM" id="SignalP"/>
    </source>
</evidence>
<dbReference type="Proteomes" id="UP000271624">
    <property type="component" value="Unassembled WGS sequence"/>
</dbReference>
<gene>
    <name evidence="2" type="ORF">DSM106972_079080</name>
</gene>
<feature type="signal peptide" evidence="1">
    <location>
        <begin position="1"/>
        <end position="29"/>
    </location>
</feature>
<protein>
    <submittedName>
        <fullName evidence="2">Uncharacterized protein</fullName>
    </submittedName>
</protein>
<name>A0A433UZF4_9CYAN</name>
<accession>A0A433UZF4</accession>
<dbReference type="OrthoDB" id="495240at2"/>
<evidence type="ECO:0000313" key="2">
    <source>
        <dbReference type="EMBL" id="RUS99206.1"/>
    </source>
</evidence>
<dbReference type="RefSeq" id="WP_127085972.1">
    <property type="nucleotide sequence ID" value="NZ_RSCL01000027.1"/>
</dbReference>
<proteinExistence type="predicted"/>
<feature type="chain" id="PRO_5030092479" evidence="1">
    <location>
        <begin position="30"/>
        <end position="200"/>
    </location>
</feature>
<dbReference type="EMBL" id="RSCL01000027">
    <property type="protein sequence ID" value="RUS99206.1"/>
    <property type="molecule type" value="Genomic_DNA"/>
</dbReference>
<reference evidence="2" key="2">
    <citation type="journal article" date="2019" name="Genome Biol. Evol.">
        <title>Day and night: Metabolic profiles and evolutionary relationships of six axenic non-marine cyanobacteria.</title>
        <authorList>
            <person name="Will S.E."/>
            <person name="Henke P."/>
            <person name="Boedeker C."/>
            <person name="Huang S."/>
            <person name="Brinkmann H."/>
            <person name="Rohde M."/>
            <person name="Jarek M."/>
            <person name="Friedl T."/>
            <person name="Seufert S."/>
            <person name="Schumacher M."/>
            <person name="Overmann J."/>
            <person name="Neumann-Schaal M."/>
            <person name="Petersen J."/>
        </authorList>
    </citation>
    <scope>NUCLEOTIDE SEQUENCE [LARGE SCALE GENOMIC DNA]</scope>
    <source>
        <strain evidence="2">PCC 7102</strain>
    </source>
</reference>